<dbReference type="Pfam" id="PF08401">
    <property type="entry name" value="ArdcN"/>
    <property type="match status" value="1"/>
</dbReference>
<sequence length="305" mass="33633">MSRQVHHAAKRQDIYSEITSQLIAAIEADPGKPALPWRKSSGPLFMPVNALTHNAYNGINIVSLWVAAEVKAYATPMWATYKQWLELGAQVRKDEKSSLVIFYKEFDANPDPDDAGDDGKRRIARASRVFNAAQVDGYVSTHEPEKLGPVERIAAADSFVSATAARIEHGGDRAYYRPSTDHIQMPSEDAFCGTATMSRSEGYYATLVHELTHWSGAKHRLDREMGKRFGDHAYAAEELVAEIGAAFLCAELGITQETRADHAQYLAQWLTMMKSDSRAVFAAAAKASEAASFLKCFSADRRNAA</sequence>
<dbReference type="Proteomes" id="UP000189940">
    <property type="component" value="Unassembled WGS sequence"/>
</dbReference>
<dbReference type="PIRSF" id="PIRSF037112">
    <property type="entry name" value="Antirestriction_ArdC"/>
    <property type="match status" value="1"/>
</dbReference>
<reference evidence="3 4" key="1">
    <citation type="submission" date="2017-02" db="EMBL/GenBank/DDBJ databases">
        <title>Genome sequence of the nitrite-oxidizing bacterium Nitrobacter vulgaris strain Ab1.</title>
        <authorList>
            <person name="Mellbye B.L."/>
            <person name="Davis E.W."/>
            <person name="Spieck E."/>
            <person name="Chang J.H."/>
            <person name="Bottomley P.J."/>
            <person name="Sayavedra-Soto L.A."/>
        </authorList>
    </citation>
    <scope>NUCLEOTIDE SEQUENCE [LARGE SCALE GENOMIC DNA]</scope>
    <source>
        <strain evidence="3 4">Ab1</strain>
    </source>
</reference>
<feature type="domain" description="Polyvalent protein metallopeptidase" evidence="2">
    <location>
        <begin position="155"/>
        <end position="286"/>
    </location>
</feature>
<evidence type="ECO:0000259" key="1">
    <source>
        <dbReference type="Pfam" id="PF08401"/>
    </source>
</evidence>
<dbReference type="Pfam" id="PF18818">
    <property type="entry name" value="MPTase-PolyVal"/>
    <property type="match status" value="1"/>
</dbReference>
<dbReference type="InterPro" id="IPR017113">
    <property type="entry name" value="Antirestriction_ArdC"/>
</dbReference>
<protein>
    <submittedName>
        <fullName evidence="3">Peptidase</fullName>
    </submittedName>
</protein>
<gene>
    <name evidence="3" type="ORF">B2M20_11665</name>
</gene>
<feature type="domain" description="N-terminal" evidence="1">
    <location>
        <begin position="12"/>
        <end position="130"/>
    </location>
</feature>
<evidence type="ECO:0000313" key="3">
    <source>
        <dbReference type="EMBL" id="OPH82568.1"/>
    </source>
</evidence>
<keyword evidence="4" id="KW-1185">Reference proteome</keyword>
<accession>A0A1V4HX63</accession>
<dbReference type="InterPro" id="IPR041459">
    <property type="entry name" value="MPTase-PolyVal"/>
</dbReference>
<proteinExistence type="predicted"/>
<dbReference type="EMBL" id="MWPQ01000044">
    <property type="protein sequence ID" value="OPH82568.1"/>
    <property type="molecule type" value="Genomic_DNA"/>
</dbReference>
<evidence type="ECO:0000259" key="2">
    <source>
        <dbReference type="Pfam" id="PF18818"/>
    </source>
</evidence>
<evidence type="ECO:0000313" key="4">
    <source>
        <dbReference type="Proteomes" id="UP000189940"/>
    </source>
</evidence>
<comment type="caution">
    <text evidence="3">The sequence shown here is derived from an EMBL/GenBank/DDBJ whole genome shotgun (WGS) entry which is preliminary data.</text>
</comment>
<dbReference type="GO" id="GO:0003697">
    <property type="term" value="F:single-stranded DNA binding"/>
    <property type="evidence" value="ECO:0007669"/>
    <property type="project" value="InterPro"/>
</dbReference>
<organism evidence="3 4">
    <name type="scientific">Nitrobacter vulgaris</name>
    <dbReference type="NCBI Taxonomy" id="29421"/>
    <lineage>
        <taxon>Bacteria</taxon>
        <taxon>Pseudomonadati</taxon>
        <taxon>Pseudomonadota</taxon>
        <taxon>Alphaproteobacteria</taxon>
        <taxon>Hyphomicrobiales</taxon>
        <taxon>Nitrobacteraceae</taxon>
        <taxon>Nitrobacter</taxon>
    </lineage>
</organism>
<dbReference type="OrthoDB" id="9792687at2"/>
<dbReference type="InterPro" id="IPR013610">
    <property type="entry name" value="ArdC_N"/>
</dbReference>
<dbReference type="STRING" id="29421.B2M20_11665"/>
<name>A0A1V4HX63_NITVU</name>
<dbReference type="RefSeq" id="WP_079447337.1">
    <property type="nucleotide sequence ID" value="NZ_MWPQ01000044.1"/>
</dbReference>
<dbReference type="AlphaFoldDB" id="A0A1V4HX63"/>